<reference evidence="1 2" key="1">
    <citation type="submission" date="2019-07" db="EMBL/GenBank/DDBJ databases">
        <title>Genomics analysis of Aphanomyces spp. identifies a new class of oomycete effector associated with host adaptation.</title>
        <authorList>
            <person name="Gaulin E."/>
        </authorList>
    </citation>
    <scope>NUCLEOTIDE SEQUENCE [LARGE SCALE GENOMIC DNA]</scope>
    <source>
        <strain evidence="1 2">ATCC 201684</strain>
    </source>
</reference>
<organism evidence="1 2">
    <name type="scientific">Aphanomyces euteiches</name>
    <dbReference type="NCBI Taxonomy" id="100861"/>
    <lineage>
        <taxon>Eukaryota</taxon>
        <taxon>Sar</taxon>
        <taxon>Stramenopiles</taxon>
        <taxon>Oomycota</taxon>
        <taxon>Saprolegniomycetes</taxon>
        <taxon>Saprolegniales</taxon>
        <taxon>Verrucalvaceae</taxon>
        <taxon>Aphanomyces</taxon>
    </lineage>
</organism>
<accession>A0A6G0X608</accession>
<sequence>MPKFKYNLRLLKAPGAAFPKQFEIVSADSVQWRDGITSKSLRFHSIGSLNDMPPLWSSELEGFMQGHHHVLLHTGALSGLWLQNMIPAIVATLRQRADTSLIVVELYSIGQEIYDHLSDPTAIQISPNTKEHGPPTRLHLKESHDIRALMKYIQSISIDAEDHLIFRVQLPQASGAWLTGNNRQRKASLLRENSSSSEVTLNALVATFKWKRWLNIRVTNKLADHVAKCADQSAIQALATRRALEQQVSSLTNATKDLETSKATLAVKLTQAHHKIETLERTIHSMTADMEVGSSSCYEFISPNIDLQRQRAAHNAAMTLAKQRQVQDEIKYAAIVEENEWLKRQWEMETKRKTYLEKHVAVTNGPSFKTKWLQAQATCRVLQSQLVVAKQLH</sequence>
<protein>
    <submittedName>
        <fullName evidence="1">Uncharacterized protein</fullName>
    </submittedName>
</protein>
<dbReference type="VEuPathDB" id="FungiDB:AeMF1_006161"/>
<dbReference type="Proteomes" id="UP000481153">
    <property type="component" value="Unassembled WGS sequence"/>
</dbReference>
<comment type="caution">
    <text evidence="1">The sequence shown here is derived from an EMBL/GenBank/DDBJ whole genome shotgun (WGS) entry which is preliminary data.</text>
</comment>
<proteinExistence type="predicted"/>
<dbReference type="EMBL" id="VJMJ01000100">
    <property type="protein sequence ID" value="KAF0735254.1"/>
    <property type="molecule type" value="Genomic_DNA"/>
</dbReference>
<dbReference type="AlphaFoldDB" id="A0A6G0X608"/>
<evidence type="ECO:0000313" key="1">
    <source>
        <dbReference type="EMBL" id="KAF0735254.1"/>
    </source>
</evidence>
<gene>
    <name evidence="1" type="ORF">Ae201684_008170</name>
</gene>
<name>A0A6G0X608_9STRA</name>
<keyword evidence="2" id="KW-1185">Reference proteome</keyword>
<evidence type="ECO:0000313" key="2">
    <source>
        <dbReference type="Proteomes" id="UP000481153"/>
    </source>
</evidence>